<evidence type="ECO:0000313" key="6">
    <source>
        <dbReference type="Proteomes" id="UP000584325"/>
    </source>
</evidence>
<feature type="domain" description="Integrase catalytic" evidence="2">
    <location>
        <begin position="235"/>
        <end position="438"/>
    </location>
</feature>
<dbReference type="InterPro" id="IPR036397">
    <property type="entry name" value="RNaseH_sf"/>
</dbReference>
<proteinExistence type="predicted"/>
<dbReference type="EMBL" id="CP040017">
    <property type="protein sequence ID" value="QCP13238.1"/>
    <property type="molecule type" value="Genomic_DNA"/>
</dbReference>
<gene>
    <name evidence="4" type="ORF">FCL38_24525</name>
    <name evidence="3" type="ORF">FHS02_005330</name>
</gene>
<dbReference type="Gene3D" id="3.30.420.10">
    <property type="entry name" value="Ribonuclease H-like superfamily/Ribonuclease H"/>
    <property type="match status" value="1"/>
</dbReference>
<feature type="compositionally biased region" description="Basic residues" evidence="1">
    <location>
        <begin position="584"/>
        <end position="599"/>
    </location>
</feature>
<evidence type="ECO:0000313" key="5">
    <source>
        <dbReference type="Proteomes" id="UP000298763"/>
    </source>
</evidence>
<dbReference type="InterPro" id="IPR012337">
    <property type="entry name" value="RNaseH-like_sf"/>
</dbReference>
<sequence>MRSDNRIHKAFYTAEPGQLVTSGGRRYRITHLVSVDSVFAVDLETNESTRLRIDTLDFTPVLEDAAAKAEVPRKDLAQYSDEEWAEAQRRMQAIKPLLDRPMRPRSETEKIAQGVGVHVSTLYKWLKAYQLAGHVSALVPSKPGRRTGVRLLTDEQEKLIESVIADDFLTKQRNKPQHIVDEVNRRARLAKIPAPHANTVRNRLKSLPARQTLRERGRRDLARGLYEPIKGEFPGADFPLAIVQIDHTPADIIVVDEAHRRPIGRPWLTLAIDTYSRMIVGLYLTFEKPSSTSVAMCLANAICPKREYLATLGVAGEWPVWGVMNVLHLDNAKEFHGAVLERGCEEYNIDLQWRRPGVPEDGGTIERMMGTVANQVHKWPGTTFSNPQKRKGYDSEAEAALTLAEFERNLVDFIVNVYHQRRHAQLGMAPIKKWADGVAGDATRPGKGIPAVPADPMRLRLDFMPIFYRSVQQYGIQIDLINYYDKVLNPYINSTDPNDEKKRRQFLIRRDPRDISKIYFFDPLSEGYVQIPYRDIGHPPMSAWELKDIQRELREKGRRDIDENAIFEALGRMRAMVESAVHKTKSARRQATRNPAKMKHSQDGQKPIEVILETEQKHKQPVLDDDPFAQPVVPFDDISVYR</sequence>
<dbReference type="Proteomes" id="UP000584325">
    <property type="component" value="Unassembled WGS sequence"/>
</dbReference>
<accession>A0A4P8HWG4</accession>
<dbReference type="InterPro" id="IPR001584">
    <property type="entry name" value="Integrase_cat-core"/>
</dbReference>
<reference evidence="3 6" key="2">
    <citation type="submission" date="2020-08" db="EMBL/GenBank/DDBJ databases">
        <title>Genomic Encyclopedia of Type Strains, Phase III (KMG-III): the genomes of soil and plant-associated and newly described type strains.</title>
        <authorList>
            <person name="Whitman W."/>
        </authorList>
    </citation>
    <scope>NUCLEOTIDE SEQUENCE [LARGE SCALE GENOMIC DNA]</scope>
    <source>
        <strain evidence="3 6">CECT 7753</strain>
    </source>
</reference>
<evidence type="ECO:0000259" key="2">
    <source>
        <dbReference type="PROSITE" id="PS50994"/>
    </source>
</evidence>
<evidence type="ECO:0000313" key="3">
    <source>
        <dbReference type="EMBL" id="MBB3224465.1"/>
    </source>
</evidence>
<dbReference type="Proteomes" id="UP000298763">
    <property type="component" value="Chromosome"/>
</dbReference>
<protein>
    <submittedName>
        <fullName evidence="4">DDE-type integrase/transposase/recombinase</fullName>
    </submittedName>
    <submittedName>
        <fullName evidence="3">Putative transposase</fullName>
    </submittedName>
</protein>
<dbReference type="Pfam" id="PF09299">
    <property type="entry name" value="Mu-transpos_C"/>
    <property type="match status" value="1"/>
</dbReference>
<organism evidence="3 6">
    <name type="scientific">Pseudoduganella umbonata</name>
    <dbReference type="NCBI Taxonomy" id="864828"/>
    <lineage>
        <taxon>Bacteria</taxon>
        <taxon>Pseudomonadati</taxon>
        <taxon>Pseudomonadota</taxon>
        <taxon>Betaproteobacteria</taxon>
        <taxon>Burkholderiales</taxon>
        <taxon>Oxalobacteraceae</taxon>
        <taxon>Telluria group</taxon>
        <taxon>Pseudoduganella</taxon>
    </lineage>
</organism>
<dbReference type="AlphaFoldDB" id="A0A4P8HWG4"/>
<dbReference type="RefSeq" id="WP_137316029.1">
    <property type="nucleotide sequence ID" value="NZ_CP040017.1"/>
</dbReference>
<dbReference type="InterPro" id="IPR015378">
    <property type="entry name" value="Transposase-like_Mu_C"/>
</dbReference>
<dbReference type="PANTHER" id="PTHR35004:SF6">
    <property type="entry name" value="TRANSPOSASE"/>
    <property type="match status" value="1"/>
</dbReference>
<keyword evidence="5" id="KW-1185">Reference proteome</keyword>
<evidence type="ECO:0000313" key="4">
    <source>
        <dbReference type="EMBL" id="QCP13238.1"/>
    </source>
</evidence>
<dbReference type="EMBL" id="JACHXS010000013">
    <property type="protein sequence ID" value="MBB3224465.1"/>
    <property type="molecule type" value="Genomic_DNA"/>
</dbReference>
<reference evidence="4 5" key="1">
    <citation type="submission" date="2019-05" db="EMBL/GenBank/DDBJ databases">
        <title>Draft Genome Sequences of Six Type Strains of the Genus Massilia.</title>
        <authorList>
            <person name="Miess H."/>
            <person name="Frediansyhah A."/>
            <person name="Gross H."/>
        </authorList>
    </citation>
    <scope>NUCLEOTIDE SEQUENCE [LARGE SCALE GENOMIC DNA]</scope>
    <source>
        <strain evidence="4 5">DSMZ 26121</strain>
    </source>
</reference>
<dbReference type="SUPFAM" id="SSF46689">
    <property type="entry name" value="Homeodomain-like"/>
    <property type="match status" value="1"/>
</dbReference>
<feature type="region of interest" description="Disordered" evidence="1">
    <location>
        <begin position="584"/>
        <end position="604"/>
    </location>
</feature>
<dbReference type="GO" id="GO:0003676">
    <property type="term" value="F:nucleic acid binding"/>
    <property type="evidence" value="ECO:0007669"/>
    <property type="project" value="InterPro"/>
</dbReference>
<name>A0A4P8HWG4_9BURK</name>
<dbReference type="PROSITE" id="PS50994">
    <property type="entry name" value="INTEGRASE"/>
    <property type="match status" value="1"/>
</dbReference>
<dbReference type="GO" id="GO:0015074">
    <property type="term" value="P:DNA integration"/>
    <property type="evidence" value="ECO:0007669"/>
    <property type="project" value="InterPro"/>
</dbReference>
<dbReference type="InterPro" id="IPR009057">
    <property type="entry name" value="Homeodomain-like_sf"/>
</dbReference>
<dbReference type="SUPFAM" id="SSF53098">
    <property type="entry name" value="Ribonuclease H-like"/>
    <property type="match status" value="1"/>
</dbReference>
<dbReference type="OrthoDB" id="5439087at2"/>
<dbReference type="PANTHER" id="PTHR35004">
    <property type="entry name" value="TRANSPOSASE RV3428C-RELATED"/>
    <property type="match status" value="1"/>
</dbReference>
<evidence type="ECO:0000256" key="1">
    <source>
        <dbReference type="SAM" id="MobiDB-lite"/>
    </source>
</evidence>